<dbReference type="InterPro" id="IPR051164">
    <property type="entry name" value="NmrA-like_oxidored"/>
</dbReference>
<evidence type="ECO:0000313" key="5">
    <source>
        <dbReference type="Proteomes" id="UP000246702"/>
    </source>
</evidence>
<dbReference type="STRING" id="1450535.A0A317WLE6"/>
<comment type="similarity">
    <text evidence="1">Belongs to the NmrA-type oxidoreductase family.</text>
</comment>
<keyword evidence="5" id="KW-1185">Reference proteome</keyword>
<reference evidence="4 5" key="1">
    <citation type="submission" date="2016-12" db="EMBL/GenBank/DDBJ databases">
        <title>The genomes of Aspergillus section Nigri reveals drivers in fungal speciation.</title>
        <authorList>
            <consortium name="DOE Joint Genome Institute"/>
            <person name="Vesth T.C."/>
            <person name="Nybo J."/>
            <person name="Theobald S."/>
            <person name="Brandl J."/>
            <person name="Frisvad J.C."/>
            <person name="Nielsen K.F."/>
            <person name="Lyhne E.K."/>
            <person name="Kogle M.E."/>
            <person name="Kuo A."/>
            <person name="Riley R."/>
            <person name="Clum A."/>
            <person name="Nolan M."/>
            <person name="Lipzen A."/>
            <person name="Salamov A."/>
            <person name="Henrissat B."/>
            <person name="Wiebenga A."/>
            <person name="De Vries R.P."/>
            <person name="Grigoriev I.V."/>
            <person name="Mortensen U.H."/>
            <person name="Andersen M.R."/>
            <person name="Baker S.E."/>
        </authorList>
    </citation>
    <scope>NUCLEOTIDE SEQUENCE [LARGE SCALE GENOMIC DNA]</scope>
    <source>
        <strain evidence="4 5">CBS 115572</strain>
    </source>
</reference>
<dbReference type="AlphaFoldDB" id="A0A317WLE6"/>
<organism evidence="4 5">
    <name type="scientific">Aspergillus sclerotioniger CBS 115572</name>
    <dbReference type="NCBI Taxonomy" id="1450535"/>
    <lineage>
        <taxon>Eukaryota</taxon>
        <taxon>Fungi</taxon>
        <taxon>Dikarya</taxon>
        <taxon>Ascomycota</taxon>
        <taxon>Pezizomycotina</taxon>
        <taxon>Eurotiomycetes</taxon>
        <taxon>Eurotiomycetidae</taxon>
        <taxon>Eurotiales</taxon>
        <taxon>Aspergillaceae</taxon>
        <taxon>Aspergillus</taxon>
        <taxon>Aspergillus subgen. Circumdati</taxon>
    </lineage>
</organism>
<dbReference type="OrthoDB" id="3358371at2759"/>
<gene>
    <name evidence="4" type="ORF">BO94DRAFT_535318</name>
</gene>
<evidence type="ECO:0000313" key="4">
    <source>
        <dbReference type="EMBL" id="PWY87213.1"/>
    </source>
</evidence>
<evidence type="ECO:0000259" key="3">
    <source>
        <dbReference type="Pfam" id="PF05368"/>
    </source>
</evidence>
<evidence type="ECO:0000256" key="1">
    <source>
        <dbReference type="ARBA" id="ARBA00006328"/>
    </source>
</evidence>
<proteinExistence type="inferred from homology"/>
<dbReference type="EMBL" id="MSFK01000014">
    <property type="protein sequence ID" value="PWY87213.1"/>
    <property type="molecule type" value="Genomic_DNA"/>
</dbReference>
<keyword evidence="2" id="KW-0521">NADP</keyword>
<dbReference type="Proteomes" id="UP000246702">
    <property type="component" value="Unassembled WGS sequence"/>
</dbReference>
<dbReference type="GeneID" id="37113899"/>
<comment type="caution">
    <text evidence="4">The sequence shown here is derived from an EMBL/GenBank/DDBJ whole genome shotgun (WGS) entry which is preliminary data.</text>
</comment>
<dbReference type="RefSeq" id="XP_025467421.1">
    <property type="nucleotide sequence ID" value="XM_025611756.1"/>
</dbReference>
<dbReference type="GO" id="GO:0005634">
    <property type="term" value="C:nucleus"/>
    <property type="evidence" value="ECO:0007669"/>
    <property type="project" value="TreeGrafter"/>
</dbReference>
<protein>
    <submittedName>
        <fullName evidence="4">NmrA family transcriptional regulator</fullName>
    </submittedName>
</protein>
<accession>A0A317WLE6</accession>
<dbReference type="CDD" id="cd05251">
    <property type="entry name" value="NmrA_like_SDR_a"/>
    <property type="match status" value="1"/>
</dbReference>
<dbReference type="SUPFAM" id="SSF51735">
    <property type="entry name" value="NAD(P)-binding Rossmann-fold domains"/>
    <property type="match status" value="1"/>
</dbReference>
<dbReference type="Pfam" id="PF05368">
    <property type="entry name" value="NmrA"/>
    <property type="match status" value="1"/>
</dbReference>
<dbReference type="PANTHER" id="PTHR42748:SF11">
    <property type="entry name" value="NMRA-LIKE DOMAIN-CONTAINING PROTEIN"/>
    <property type="match status" value="1"/>
</dbReference>
<dbReference type="InterPro" id="IPR008030">
    <property type="entry name" value="NmrA-like"/>
</dbReference>
<dbReference type="InterPro" id="IPR036291">
    <property type="entry name" value="NAD(P)-bd_dom_sf"/>
</dbReference>
<name>A0A317WLE6_9EURO</name>
<sequence length="313" mass="34374">MTPPKTIVVFGATGQQGGSLIQYILNDPHLSSTYQIRAITRDPSTPAAQSLKTAGVEVFPADANDPSSLLPALQNSHMVFSMTLPNFFAPDAKQIEIAQGKAIADAAVASGTEHIIFSTLPHVSKISNGKYTKVEYFDAKAEVEEYIRGLPIKSTFYAPGWFMQNFGGNMRPRTVEGADGKKVLVNVVGPGTKLPLIDPSRDTGVFLGGVLREPERWLGRVVQAAAEVYSYEEVAGMMSEVLGVEVQYQVVEREVFEGDLPPVFADRLVEMVRYIEEFGYFGPGTEEMVSRTVGETKDRLTTLREYLVREGKE</sequence>
<dbReference type="PANTHER" id="PTHR42748">
    <property type="entry name" value="NITROGEN METABOLITE REPRESSION PROTEIN NMRA FAMILY MEMBER"/>
    <property type="match status" value="1"/>
</dbReference>
<evidence type="ECO:0000256" key="2">
    <source>
        <dbReference type="ARBA" id="ARBA00022857"/>
    </source>
</evidence>
<dbReference type="Gene3D" id="3.40.50.720">
    <property type="entry name" value="NAD(P)-binding Rossmann-like Domain"/>
    <property type="match status" value="1"/>
</dbReference>
<feature type="domain" description="NmrA-like" evidence="3">
    <location>
        <begin position="5"/>
        <end position="307"/>
    </location>
</feature>
<dbReference type="Gene3D" id="3.90.25.10">
    <property type="entry name" value="UDP-galactose 4-epimerase, domain 1"/>
    <property type="match status" value="1"/>
</dbReference>